<evidence type="ECO:0000256" key="9">
    <source>
        <dbReference type="ARBA" id="ARBA00023136"/>
    </source>
</evidence>
<dbReference type="GO" id="GO:0009279">
    <property type="term" value="C:cell outer membrane"/>
    <property type="evidence" value="ECO:0007669"/>
    <property type="project" value="UniProtKB-SubCell"/>
</dbReference>
<evidence type="ECO:0000256" key="1">
    <source>
        <dbReference type="ARBA" id="ARBA00004571"/>
    </source>
</evidence>
<dbReference type="PANTHER" id="PTHR32552:SF81">
    <property type="entry name" value="TONB-DEPENDENT OUTER MEMBRANE RECEPTOR"/>
    <property type="match status" value="1"/>
</dbReference>
<keyword evidence="7" id="KW-0406">Ion transport</keyword>
<dbReference type="Pfam" id="PF07715">
    <property type="entry name" value="Plug"/>
    <property type="match status" value="1"/>
</dbReference>
<keyword evidence="6" id="KW-0408">Iron</keyword>
<comment type="caution">
    <text evidence="16">The sequence shown here is derived from an EMBL/GenBank/DDBJ whole genome shotgun (WGS) entry which is preliminary data.</text>
</comment>
<dbReference type="SUPFAM" id="SSF56935">
    <property type="entry name" value="Porins"/>
    <property type="match status" value="1"/>
</dbReference>
<keyword evidence="16" id="KW-0675">Receptor</keyword>
<evidence type="ECO:0000256" key="12">
    <source>
        <dbReference type="RuleBase" id="RU003357"/>
    </source>
</evidence>
<evidence type="ECO:0000256" key="7">
    <source>
        <dbReference type="ARBA" id="ARBA00023065"/>
    </source>
</evidence>
<gene>
    <name evidence="16" type="ORF">CW354_00320</name>
</gene>
<evidence type="ECO:0000256" key="5">
    <source>
        <dbReference type="ARBA" id="ARBA00022692"/>
    </source>
</evidence>
<feature type="domain" description="TonB-dependent receptor plug" evidence="15">
    <location>
        <begin position="60"/>
        <end position="169"/>
    </location>
</feature>
<dbReference type="Proteomes" id="UP000239504">
    <property type="component" value="Unassembled WGS sequence"/>
</dbReference>
<dbReference type="EMBL" id="PJCH01000001">
    <property type="protein sequence ID" value="PQA89357.1"/>
    <property type="molecule type" value="Genomic_DNA"/>
</dbReference>
<dbReference type="Pfam" id="PF00593">
    <property type="entry name" value="TonB_dep_Rec_b-barrel"/>
    <property type="match status" value="1"/>
</dbReference>
<evidence type="ECO:0000259" key="15">
    <source>
        <dbReference type="Pfam" id="PF07715"/>
    </source>
</evidence>
<protein>
    <submittedName>
        <fullName evidence="16">TonB-dependent receptor</fullName>
    </submittedName>
</protein>
<evidence type="ECO:0000256" key="11">
    <source>
        <dbReference type="PROSITE-ProRule" id="PRU01360"/>
    </source>
</evidence>
<dbReference type="InterPro" id="IPR012910">
    <property type="entry name" value="Plug_dom"/>
</dbReference>
<accession>A0A2S7KA41</accession>
<feature type="chain" id="PRO_5015604571" evidence="13">
    <location>
        <begin position="29"/>
        <end position="802"/>
    </location>
</feature>
<dbReference type="RefSeq" id="WP_104828059.1">
    <property type="nucleotide sequence ID" value="NZ_PJCH01000001.1"/>
</dbReference>
<evidence type="ECO:0000256" key="4">
    <source>
        <dbReference type="ARBA" id="ARBA00022496"/>
    </source>
</evidence>
<proteinExistence type="inferred from homology"/>
<name>A0A2S7KA41_9PROT</name>
<dbReference type="InterPro" id="IPR039426">
    <property type="entry name" value="TonB-dep_rcpt-like"/>
</dbReference>
<organism evidence="16 17">
    <name type="scientific">Hyphococcus luteus</name>
    <dbReference type="NCBI Taxonomy" id="2058213"/>
    <lineage>
        <taxon>Bacteria</taxon>
        <taxon>Pseudomonadati</taxon>
        <taxon>Pseudomonadota</taxon>
        <taxon>Alphaproteobacteria</taxon>
        <taxon>Parvularculales</taxon>
        <taxon>Parvularculaceae</taxon>
        <taxon>Hyphococcus</taxon>
    </lineage>
</organism>
<evidence type="ECO:0000313" key="17">
    <source>
        <dbReference type="Proteomes" id="UP000239504"/>
    </source>
</evidence>
<comment type="similarity">
    <text evidence="11 12">Belongs to the TonB-dependent receptor family.</text>
</comment>
<evidence type="ECO:0000256" key="8">
    <source>
        <dbReference type="ARBA" id="ARBA00023077"/>
    </source>
</evidence>
<keyword evidence="4" id="KW-0410">Iron transport</keyword>
<dbReference type="PROSITE" id="PS52016">
    <property type="entry name" value="TONB_DEPENDENT_REC_3"/>
    <property type="match status" value="1"/>
</dbReference>
<reference evidence="16 17" key="1">
    <citation type="submission" date="2017-12" db="EMBL/GenBank/DDBJ databases">
        <authorList>
            <person name="Hurst M.R.H."/>
        </authorList>
    </citation>
    <scope>NUCLEOTIDE SEQUENCE [LARGE SCALE GENOMIC DNA]</scope>
    <source>
        <strain evidence="16 17">SY-3-19</strain>
    </source>
</reference>
<keyword evidence="9 11" id="KW-0472">Membrane</keyword>
<dbReference type="InterPro" id="IPR000531">
    <property type="entry name" value="Beta-barrel_TonB"/>
</dbReference>
<dbReference type="Gene3D" id="2.40.170.20">
    <property type="entry name" value="TonB-dependent receptor, beta-barrel domain"/>
    <property type="match status" value="1"/>
</dbReference>
<keyword evidence="2 11" id="KW-0813">Transport</keyword>
<dbReference type="PANTHER" id="PTHR32552">
    <property type="entry name" value="FERRICHROME IRON RECEPTOR-RELATED"/>
    <property type="match status" value="1"/>
</dbReference>
<comment type="subcellular location">
    <subcellularLocation>
        <location evidence="1 11">Cell outer membrane</location>
        <topology evidence="1 11">Multi-pass membrane protein</topology>
    </subcellularLocation>
</comment>
<keyword evidence="10 11" id="KW-0998">Cell outer membrane</keyword>
<keyword evidence="8 12" id="KW-0798">TonB box</keyword>
<feature type="domain" description="TonB-dependent receptor-like beta-barrel" evidence="14">
    <location>
        <begin position="253"/>
        <end position="754"/>
    </location>
</feature>
<dbReference type="OrthoDB" id="9760333at2"/>
<dbReference type="InterPro" id="IPR036942">
    <property type="entry name" value="Beta-barrel_TonB_sf"/>
</dbReference>
<keyword evidence="3 11" id="KW-1134">Transmembrane beta strand</keyword>
<sequence length="802" mass="86190">MKTSLKSVLFASAGKAGLLAVCAGAAFAAGETGAYAQDDQASQGTGDVIVVSARRREESLQDVPLAVSAFSGDDLDNLGAQDLTDIEAIAPNVTLETSRSTNTTLTAFIRGVGQQDPVAGFEAGVGIYIDDVYLNRPQAALLDIYDVERIEVLRGPQGTLYGRNTIGGAVKYVTRRLTDEPEARLRLTGGTYGQFDAIGSFNLPLIKENASGGYLRAGGAVAYLSRNGFGDNLFNGLENYNKDILAGRLTVDWGLNEDFSIRVTGDWTDDNSDPRQGHRLLPYTDLTVAPPVDYPVLDNVFDTRSGLNTPEQSVVARGVSAVAEWSVTDALTLKNIVAYRADRTETPIDFDSLPIVDLDVPAIYDNDQFSEEFQAVYEGDRLSGVAGFYYLDANAQTIFDVILEETGALPVVGLPGLNAFTNSNVDTSTWSIFGDFSFDLTDTVSISAGGRYTSDKRTISLERFTYLGGFSPIFGGPDRLPVNAAADLDADAKFTDFTPRASISWEPTPEHTLYASFSQGFKGGSFDPRCGANAAPDLDGDGAGGAADYEDQVEFCRFEPENITTYELGWKNSLAGGRFTSSLALFYSDYKDVQVPGSVGVDADMDGISETFAGVTTNAAEATLYGLEVEGLAVLAEDLAAAGDSLNYQFSLGYIHKEYDEYQGRTGTDISDLAVFQNTPSITAFSRLSYDRPVALFGKDGDAQLSTSFSYRSFTYQFGYPSPLDQPEVWLMNAGLSWTSSDGGLRLSVHGTNLLDKEYVVAGYDFVTSAPEFGNSPLGLSGVLTTFYGNPRQVFGTVEVAF</sequence>
<evidence type="ECO:0000256" key="6">
    <source>
        <dbReference type="ARBA" id="ARBA00023004"/>
    </source>
</evidence>
<evidence type="ECO:0000313" key="16">
    <source>
        <dbReference type="EMBL" id="PQA89357.1"/>
    </source>
</evidence>
<feature type="signal peptide" evidence="13">
    <location>
        <begin position="1"/>
        <end position="28"/>
    </location>
</feature>
<dbReference type="GO" id="GO:0006826">
    <property type="term" value="P:iron ion transport"/>
    <property type="evidence" value="ECO:0007669"/>
    <property type="project" value="UniProtKB-KW"/>
</dbReference>
<keyword evidence="5 11" id="KW-0812">Transmembrane</keyword>
<evidence type="ECO:0000256" key="10">
    <source>
        <dbReference type="ARBA" id="ARBA00023237"/>
    </source>
</evidence>
<evidence type="ECO:0000256" key="3">
    <source>
        <dbReference type="ARBA" id="ARBA00022452"/>
    </source>
</evidence>
<evidence type="ECO:0000256" key="2">
    <source>
        <dbReference type="ARBA" id="ARBA00022448"/>
    </source>
</evidence>
<evidence type="ECO:0000259" key="14">
    <source>
        <dbReference type="Pfam" id="PF00593"/>
    </source>
</evidence>
<evidence type="ECO:0000256" key="13">
    <source>
        <dbReference type="SAM" id="SignalP"/>
    </source>
</evidence>
<keyword evidence="13" id="KW-0732">Signal</keyword>
<keyword evidence="17" id="KW-1185">Reference proteome</keyword>
<dbReference type="AlphaFoldDB" id="A0A2S7KA41"/>